<reference evidence="2 3" key="1">
    <citation type="submission" date="2020-01" db="EMBL/GenBank/DDBJ databases">
        <title>Insect and environment-associated Actinomycetes.</title>
        <authorList>
            <person name="Currrie C."/>
            <person name="Chevrette M."/>
            <person name="Carlson C."/>
            <person name="Stubbendieck R."/>
            <person name="Wendt-Pienkowski E."/>
        </authorList>
    </citation>
    <scope>NUCLEOTIDE SEQUENCE [LARGE SCALE GENOMIC DNA]</scope>
    <source>
        <strain evidence="2 3">SID14163</strain>
    </source>
</reference>
<dbReference type="PANTHER" id="PTHR34293">
    <property type="entry name" value="HTH-TYPE TRANSCRIPTIONAL REGULATOR TRMBL2"/>
    <property type="match status" value="1"/>
</dbReference>
<dbReference type="InterPro" id="IPR016032">
    <property type="entry name" value="Sig_transdc_resp-reg_C-effctor"/>
</dbReference>
<dbReference type="RefSeq" id="WP_164243461.1">
    <property type="nucleotide sequence ID" value="NZ_JAAGMA010000006.1"/>
</dbReference>
<name>A0A7K3PDF8_9ACTN</name>
<dbReference type="GO" id="GO:0003677">
    <property type="term" value="F:DNA binding"/>
    <property type="evidence" value="ECO:0007669"/>
    <property type="project" value="InterPro"/>
</dbReference>
<evidence type="ECO:0000313" key="2">
    <source>
        <dbReference type="EMBL" id="NEB07391.1"/>
    </source>
</evidence>
<comment type="caution">
    <text evidence="2">The sequence shown here is derived from an EMBL/GenBank/DDBJ whole genome shotgun (WGS) entry which is preliminary data.</text>
</comment>
<dbReference type="InterPro" id="IPR036388">
    <property type="entry name" value="WH-like_DNA-bd_sf"/>
</dbReference>
<dbReference type="AlphaFoldDB" id="A0A7K3PDF8"/>
<protein>
    <submittedName>
        <fullName evidence="2">Helix-turn-helix transcriptional regulator</fullName>
    </submittedName>
</protein>
<proteinExistence type="predicted"/>
<gene>
    <name evidence="2" type="ORF">G3I32_00565</name>
</gene>
<organism evidence="2 3">
    <name type="scientific">Streptomyces coelicoflavus</name>
    <dbReference type="NCBI Taxonomy" id="285562"/>
    <lineage>
        <taxon>Bacteria</taxon>
        <taxon>Bacillati</taxon>
        <taxon>Actinomycetota</taxon>
        <taxon>Actinomycetes</taxon>
        <taxon>Kitasatosporales</taxon>
        <taxon>Streptomycetaceae</taxon>
        <taxon>Streptomyces</taxon>
    </lineage>
</organism>
<feature type="domain" description="HTH luxR-type" evidence="1">
    <location>
        <begin position="270"/>
        <end position="327"/>
    </location>
</feature>
<dbReference type="InterPro" id="IPR000792">
    <property type="entry name" value="Tscrpt_reg_LuxR_C"/>
</dbReference>
<dbReference type="Proteomes" id="UP000470446">
    <property type="component" value="Unassembled WGS sequence"/>
</dbReference>
<dbReference type="InterPro" id="IPR051797">
    <property type="entry name" value="TrmB-like"/>
</dbReference>
<accession>A0A7K3PDF8</accession>
<dbReference type="SUPFAM" id="SSF46894">
    <property type="entry name" value="C-terminal effector domain of the bipartite response regulators"/>
    <property type="match status" value="1"/>
</dbReference>
<dbReference type="PANTHER" id="PTHR34293:SF1">
    <property type="entry name" value="HTH-TYPE TRANSCRIPTIONAL REGULATOR TRMBL2"/>
    <property type="match status" value="1"/>
</dbReference>
<evidence type="ECO:0000259" key="1">
    <source>
        <dbReference type="SMART" id="SM00421"/>
    </source>
</evidence>
<evidence type="ECO:0000313" key="3">
    <source>
        <dbReference type="Proteomes" id="UP000470446"/>
    </source>
</evidence>
<dbReference type="EMBL" id="JAAGMA010000006">
    <property type="protein sequence ID" value="NEB07391.1"/>
    <property type="molecule type" value="Genomic_DNA"/>
</dbReference>
<dbReference type="SMART" id="SM00421">
    <property type="entry name" value="HTH_LUXR"/>
    <property type="match status" value="1"/>
</dbReference>
<dbReference type="Gene3D" id="1.10.10.10">
    <property type="entry name" value="Winged helix-like DNA-binding domain superfamily/Winged helix DNA-binding domain"/>
    <property type="match status" value="1"/>
</dbReference>
<sequence>MFRTLGGGYSVINGTNPEHPHPTYELCSEGRRLYADALRAGRVLRVDAESAPCLVDLGLLHLDPDDDDWMRPVPPSVALAQRLNPIEREITEHRRQSIALADLFEPFMDISAQEMSPGHSITVLEGLDRINAALDLATAQCHTEVLTIQPSSHRRPEKRLMEGLERDKPLIDRGVRIRTLYQHTARYSPDRIAYADQFADGKVEYRTIDELVERLIICDETVAFLPVREDRQVALELRHPGLVQYLVRVFEFIWSRAVPLSAGAPYEPASGGISEIQHSIAKLLVEGHVDEAIARRLGMNVRTCRAHIAKLATALGSGSRAQLGYLIAQSGILEQGNQELGGGAHS</sequence>
<dbReference type="GO" id="GO:0006355">
    <property type="term" value="P:regulation of DNA-templated transcription"/>
    <property type="evidence" value="ECO:0007669"/>
    <property type="project" value="InterPro"/>
</dbReference>